<evidence type="ECO:0000313" key="2">
    <source>
        <dbReference type="Proteomes" id="UP000324222"/>
    </source>
</evidence>
<proteinExistence type="predicted"/>
<sequence length="21" mass="2366">MCNIVSLGLWHCAMLKTQGFL</sequence>
<dbReference type="EMBL" id="VSRR010088108">
    <property type="protein sequence ID" value="MPC91546.1"/>
    <property type="molecule type" value="Genomic_DNA"/>
</dbReference>
<dbReference type="AlphaFoldDB" id="A0A5B7JBV9"/>
<reference evidence="1 2" key="1">
    <citation type="submission" date="2019-05" db="EMBL/GenBank/DDBJ databases">
        <title>Another draft genome of Portunus trituberculatus and its Hox gene families provides insights of decapod evolution.</title>
        <authorList>
            <person name="Jeong J.-H."/>
            <person name="Song I."/>
            <person name="Kim S."/>
            <person name="Choi T."/>
            <person name="Kim D."/>
            <person name="Ryu S."/>
            <person name="Kim W."/>
        </authorList>
    </citation>
    <scope>NUCLEOTIDE SEQUENCE [LARGE SCALE GENOMIC DNA]</scope>
    <source>
        <tissue evidence="1">Muscle</tissue>
    </source>
</reference>
<keyword evidence="2" id="KW-1185">Reference proteome</keyword>
<organism evidence="1 2">
    <name type="scientific">Portunus trituberculatus</name>
    <name type="common">Swimming crab</name>
    <name type="synonym">Neptunus trituberculatus</name>
    <dbReference type="NCBI Taxonomy" id="210409"/>
    <lineage>
        <taxon>Eukaryota</taxon>
        <taxon>Metazoa</taxon>
        <taxon>Ecdysozoa</taxon>
        <taxon>Arthropoda</taxon>
        <taxon>Crustacea</taxon>
        <taxon>Multicrustacea</taxon>
        <taxon>Malacostraca</taxon>
        <taxon>Eumalacostraca</taxon>
        <taxon>Eucarida</taxon>
        <taxon>Decapoda</taxon>
        <taxon>Pleocyemata</taxon>
        <taxon>Brachyura</taxon>
        <taxon>Eubrachyura</taxon>
        <taxon>Portunoidea</taxon>
        <taxon>Portunidae</taxon>
        <taxon>Portuninae</taxon>
        <taxon>Portunus</taxon>
    </lineage>
</organism>
<evidence type="ECO:0000313" key="1">
    <source>
        <dbReference type="EMBL" id="MPC91546.1"/>
    </source>
</evidence>
<gene>
    <name evidence="1" type="ORF">E2C01_086591</name>
</gene>
<protein>
    <submittedName>
        <fullName evidence="1">Uncharacterized protein</fullName>
    </submittedName>
</protein>
<comment type="caution">
    <text evidence="1">The sequence shown here is derived from an EMBL/GenBank/DDBJ whole genome shotgun (WGS) entry which is preliminary data.</text>
</comment>
<name>A0A5B7JBV9_PORTR</name>
<accession>A0A5B7JBV9</accession>
<dbReference type="Proteomes" id="UP000324222">
    <property type="component" value="Unassembled WGS sequence"/>
</dbReference>